<evidence type="ECO:0000256" key="1">
    <source>
        <dbReference type="SAM" id="MobiDB-lite"/>
    </source>
</evidence>
<organism evidence="3 4">
    <name type="scientific">Elysia marginata</name>
    <dbReference type="NCBI Taxonomy" id="1093978"/>
    <lineage>
        <taxon>Eukaryota</taxon>
        <taxon>Metazoa</taxon>
        <taxon>Spiralia</taxon>
        <taxon>Lophotrochozoa</taxon>
        <taxon>Mollusca</taxon>
        <taxon>Gastropoda</taxon>
        <taxon>Heterobranchia</taxon>
        <taxon>Euthyneura</taxon>
        <taxon>Panpulmonata</taxon>
        <taxon>Sacoglossa</taxon>
        <taxon>Placobranchoidea</taxon>
        <taxon>Plakobranchidae</taxon>
        <taxon>Elysia</taxon>
    </lineage>
</organism>
<dbReference type="SMART" id="SM01041">
    <property type="entry name" value="BRO1"/>
    <property type="match status" value="1"/>
</dbReference>
<dbReference type="Proteomes" id="UP000762676">
    <property type="component" value="Unassembled WGS sequence"/>
</dbReference>
<feature type="compositionally biased region" description="Pro residues" evidence="1">
    <location>
        <begin position="923"/>
        <end position="943"/>
    </location>
</feature>
<dbReference type="PANTHER" id="PTHR23030">
    <property type="entry name" value="PCD6 INTERACTING PROTEIN-RELATED"/>
    <property type="match status" value="1"/>
</dbReference>
<dbReference type="GO" id="GO:0000281">
    <property type="term" value="P:mitotic cytokinesis"/>
    <property type="evidence" value="ECO:0007669"/>
    <property type="project" value="TreeGrafter"/>
</dbReference>
<dbReference type="GO" id="GO:0005768">
    <property type="term" value="C:endosome"/>
    <property type="evidence" value="ECO:0007669"/>
    <property type="project" value="TreeGrafter"/>
</dbReference>
<name>A0AAV4IFY6_9GAST</name>
<feature type="compositionally biased region" description="Low complexity" evidence="1">
    <location>
        <begin position="774"/>
        <end position="857"/>
    </location>
</feature>
<dbReference type="PROSITE" id="PS51180">
    <property type="entry name" value="BRO1"/>
    <property type="match status" value="1"/>
</dbReference>
<feature type="compositionally biased region" description="Low complexity" evidence="1">
    <location>
        <begin position="734"/>
        <end position="753"/>
    </location>
</feature>
<dbReference type="Gene3D" id="1.20.120.560">
    <property type="entry name" value="alix/aip1 in complex with the ypdl late domain"/>
    <property type="match status" value="1"/>
</dbReference>
<dbReference type="AlphaFoldDB" id="A0AAV4IFY6"/>
<dbReference type="Gene3D" id="1.20.140.50">
    <property type="entry name" value="alix/aip1 like domains"/>
    <property type="match status" value="1"/>
</dbReference>
<dbReference type="InterPro" id="IPR025304">
    <property type="entry name" value="ALIX_V_dom"/>
</dbReference>
<comment type="caution">
    <text evidence="3">The sequence shown here is derived from an EMBL/GenBank/DDBJ whole genome shotgun (WGS) entry which is preliminary data.</text>
</comment>
<dbReference type="InterPro" id="IPR038499">
    <property type="entry name" value="BRO1_sf"/>
</dbReference>
<feature type="compositionally biased region" description="Basic and acidic residues" evidence="1">
    <location>
        <begin position="465"/>
        <end position="478"/>
    </location>
</feature>
<feature type="region of interest" description="Disordered" evidence="1">
    <location>
        <begin position="717"/>
        <end position="949"/>
    </location>
</feature>
<dbReference type="PANTHER" id="PTHR23030:SF39">
    <property type="entry name" value="PROGRAMMED CELL DEATH 6-INTERACTING PROTEIN"/>
    <property type="match status" value="1"/>
</dbReference>
<accession>A0AAV4IFY6</accession>
<feature type="region of interest" description="Disordered" evidence="1">
    <location>
        <begin position="463"/>
        <end position="487"/>
    </location>
</feature>
<keyword evidence="4" id="KW-1185">Reference proteome</keyword>
<evidence type="ECO:0000313" key="3">
    <source>
        <dbReference type="EMBL" id="GFS08428.1"/>
    </source>
</evidence>
<dbReference type="CDD" id="cd09235">
    <property type="entry name" value="V_Alix"/>
    <property type="match status" value="1"/>
</dbReference>
<dbReference type="EMBL" id="BMAT01009550">
    <property type="protein sequence ID" value="GFS08428.1"/>
    <property type="molecule type" value="Genomic_DNA"/>
</dbReference>
<proteinExistence type="predicted"/>
<feature type="domain" description="BRO1" evidence="2">
    <location>
        <begin position="3"/>
        <end position="393"/>
    </location>
</feature>
<dbReference type="Gene3D" id="1.25.40.280">
    <property type="entry name" value="alix/aip1 like domains"/>
    <property type="match status" value="1"/>
</dbReference>
<dbReference type="CDD" id="cd09240">
    <property type="entry name" value="BRO1_Alix"/>
    <property type="match status" value="1"/>
</dbReference>
<reference evidence="3 4" key="1">
    <citation type="journal article" date="2021" name="Elife">
        <title>Chloroplast acquisition without the gene transfer in kleptoplastic sea slugs, Plakobranchus ocellatus.</title>
        <authorList>
            <person name="Maeda T."/>
            <person name="Takahashi S."/>
            <person name="Yoshida T."/>
            <person name="Shimamura S."/>
            <person name="Takaki Y."/>
            <person name="Nagai Y."/>
            <person name="Toyoda A."/>
            <person name="Suzuki Y."/>
            <person name="Arimoto A."/>
            <person name="Ishii H."/>
            <person name="Satoh N."/>
            <person name="Nishiyama T."/>
            <person name="Hasebe M."/>
            <person name="Maruyama T."/>
            <person name="Minagawa J."/>
            <person name="Obokata J."/>
            <person name="Shigenobu S."/>
        </authorList>
    </citation>
    <scope>NUCLEOTIDE SEQUENCE [LARGE SCALE GENOMIC DNA]</scope>
</reference>
<sequence length="949" mass="103925">MASFISVPLKKTYEVDVIKPLRTFIQNTFSQASPDDYNQALSDFNKLRNTTVAKSVDKHESALDVLYRYYDQLVAIENKLPIAENQIRVQFKWRDAFDEGSFLGGKRNLAIASAAYEKVCMLFNIASLQSQIAAIQNHESNDGMKLTVKLFQQSCGIFGHLKDIVLSHVQQDPTPDLNPDTLSALSAIMLAQAQESIYRKATQDKMKEGTIAKLAYQTSELYADAMKLMQMGSIRDLWPKDWLPTVGMKQAAFHGMAEFYQSCVAQQAKTYGEEIARLQHAQELLNASQNRGGATFNFRQEQGKVQRALEQAKKDNDFIYHDKIPDLKSLPSIGKAAVAKPLPVAQPMSSRFTDLFEKIVPLPVHEALTAFENRKSQIVALESGRLRESTQLINSVLASLNLPAALEDLAGERVPQSLLDKAGQIQELGGLAKIDQLMSDLPDLLNRNREILTESIKALDDEERSDQQLKEQFKERWSRTGSSSLTRPMRDEANKYKSILDTAIQADHIVKEKYNTHKAAIALLSKPKAELESSLPAASAAASLQGSQVVKTLREMIEQVNTIKAERDVIETEIKDATFDMSSKFFAALAQEGMINEETISAAELERIYSPLREQVSDSIHRQETLLSQIQNANTEFCTAKSSNQSGAQRETMLKDLAAGFDSFMELKANLEEGTKFYNDLTPLLVRLQTKINDFCFARKTEKDELMADLQKAIANTPSQAPPVAPRYQGGPGQQTAAQAQQPAAATASTTAACEHPTPPPRVPPPRPPPPTMPSTNPNGSSNSFGATDASSVPGAAAAASAPSAPTSAPSTTSSLPYSMTPGQPGQMQTPGQPGQMQAPYGQSQPGAGSYPGSAGANWQAPYPSYPGQGYPTPPMPAGYNPYNPFMGYQQQQPGYPPAPGYPPQQQPGQAPYPPQQGGYPYPGYPPQQPGPPQAGYPYPGYPPQQQFR</sequence>
<dbReference type="FunFam" id="1.25.40.280:FF:000001">
    <property type="entry name" value="programmed cell death 6-interacting protein-like isoform X1"/>
    <property type="match status" value="1"/>
</dbReference>
<dbReference type="Pfam" id="PF13949">
    <property type="entry name" value="ALIX_LYPXL_bnd"/>
    <property type="match status" value="1"/>
</dbReference>
<dbReference type="Pfam" id="PF03097">
    <property type="entry name" value="BRO1"/>
    <property type="match status" value="1"/>
</dbReference>
<protein>
    <submittedName>
        <fullName evidence="3">Programmed cell death 6-interacting protein</fullName>
    </submittedName>
</protein>
<feature type="compositionally biased region" description="Pro residues" evidence="1">
    <location>
        <begin position="757"/>
        <end position="773"/>
    </location>
</feature>
<evidence type="ECO:0000313" key="4">
    <source>
        <dbReference type="Proteomes" id="UP000762676"/>
    </source>
</evidence>
<gene>
    <name evidence="3" type="ORF">ElyMa_004756100</name>
</gene>
<evidence type="ECO:0000259" key="2">
    <source>
        <dbReference type="PROSITE" id="PS51180"/>
    </source>
</evidence>
<feature type="compositionally biased region" description="Pro residues" evidence="1">
    <location>
        <begin position="895"/>
        <end position="915"/>
    </location>
</feature>
<dbReference type="InterPro" id="IPR004328">
    <property type="entry name" value="BRO1_dom"/>
</dbReference>